<evidence type="ECO:0000256" key="1">
    <source>
        <dbReference type="SAM" id="MobiDB-lite"/>
    </source>
</evidence>
<protein>
    <recommendedName>
        <fullName evidence="4">Androgen receptor</fullName>
    </recommendedName>
</protein>
<proteinExistence type="predicted"/>
<evidence type="ECO:0008006" key="4">
    <source>
        <dbReference type="Google" id="ProtNLM"/>
    </source>
</evidence>
<dbReference type="EMBL" id="JAMKFB020000016">
    <property type="protein sequence ID" value="KAL0171064.1"/>
    <property type="molecule type" value="Genomic_DNA"/>
</dbReference>
<feature type="compositionally biased region" description="Low complexity" evidence="1">
    <location>
        <begin position="31"/>
        <end position="43"/>
    </location>
</feature>
<feature type="non-terminal residue" evidence="2">
    <location>
        <position position="57"/>
    </location>
</feature>
<accession>A0ABD0PAE7</accession>
<dbReference type="AlphaFoldDB" id="A0ABD0PAE7"/>
<feature type="region of interest" description="Disordered" evidence="1">
    <location>
        <begin position="22"/>
        <end position="57"/>
    </location>
</feature>
<gene>
    <name evidence="2" type="ORF">M9458_031375</name>
</gene>
<sequence>SLNHEGGSAAVLKAQSGSYHGQSASLELLDSSEQQINQNQSQSYTEGRHAVPNIILT</sequence>
<dbReference type="Proteomes" id="UP001529510">
    <property type="component" value="Unassembled WGS sequence"/>
</dbReference>
<feature type="non-terminal residue" evidence="2">
    <location>
        <position position="1"/>
    </location>
</feature>
<evidence type="ECO:0000313" key="3">
    <source>
        <dbReference type="Proteomes" id="UP001529510"/>
    </source>
</evidence>
<evidence type="ECO:0000313" key="2">
    <source>
        <dbReference type="EMBL" id="KAL0171064.1"/>
    </source>
</evidence>
<reference evidence="2 3" key="1">
    <citation type="submission" date="2024-05" db="EMBL/GenBank/DDBJ databases">
        <title>Genome sequencing and assembly of Indian major carp, Cirrhinus mrigala (Hamilton, 1822).</title>
        <authorList>
            <person name="Mohindra V."/>
            <person name="Chowdhury L.M."/>
            <person name="Lal K."/>
            <person name="Jena J.K."/>
        </authorList>
    </citation>
    <scope>NUCLEOTIDE SEQUENCE [LARGE SCALE GENOMIC DNA]</scope>
    <source>
        <strain evidence="2">CM1030</strain>
        <tissue evidence="2">Blood</tissue>
    </source>
</reference>
<organism evidence="2 3">
    <name type="scientific">Cirrhinus mrigala</name>
    <name type="common">Mrigala</name>
    <dbReference type="NCBI Taxonomy" id="683832"/>
    <lineage>
        <taxon>Eukaryota</taxon>
        <taxon>Metazoa</taxon>
        <taxon>Chordata</taxon>
        <taxon>Craniata</taxon>
        <taxon>Vertebrata</taxon>
        <taxon>Euteleostomi</taxon>
        <taxon>Actinopterygii</taxon>
        <taxon>Neopterygii</taxon>
        <taxon>Teleostei</taxon>
        <taxon>Ostariophysi</taxon>
        <taxon>Cypriniformes</taxon>
        <taxon>Cyprinidae</taxon>
        <taxon>Labeoninae</taxon>
        <taxon>Labeonini</taxon>
        <taxon>Cirrhinus</taxon>
    </lineage>
</organism>
<name>A0ABD0PAE7_CIRMR</name>
<keyword evidence="3" id="KW-1185">Reference proteome</keyword>
<comment type="caution">
    <text evidence="2">The sequence shown here is derived from an EMBL/GenBank/DDBJ whole genome shotgun (WGS) entry which is preliminary data.</text>
</comment>